<dbReference type="OrthoDB" id="2418900at2759"/>
<reference evidence="3" key="1">
    <citation type="journal article" date="2014" name="Proc. Natl. Acad. Sci. U.S.A.">
        <title>Extensive sampling of basidiomycete genomes demonstrates inadequacy of the white-rot/brown-rot paradigm for wood decay fungi.</title>
        <authorList>
            <person name="Riley R."/>
            <person name="Salamov A.A."/>
            <person name="Brown D.W."/>
            <person name="Nagy L.G."/>
            <person name="Floudas D."/>
            <person name="Held B.W."/>
            <person name="Levasseur A."/>
            <person name="Lombard V."/>
            <person name="Morin E."/>
            <person name="Otillar R."/>
            <person name="Lindquist E.A."/>
            <person name="Sun H."/>
            <person name="LaButti K.M."/>
            <person name="Schmutz J."/>
            <person name="Jabbour D."/>
            <person name="Luo H."/>
            <person name="Baker S.E."/>
            <person name="Pisabarro A.G."/>
            <person name="Walton J.D."/>
            <person name="Blanchette R.A."/>
            <person name="Henrissat B."/>
            <person name="Martin F."/>
            <person name="Cullen D."/>
            <person name="Hibbett D.S."/>
            <person name="Grigoriev I.V."/>
        </authorList>
    </citation>
    <scope>NUCLEOTIDE SEQUENCE [LARGE SCALE GENOMIC DNA]</scope>
    <source>
        <strain evidence="3">PC15</strain>
    </source>
</reference>
<dbReference type="HOGENOM" id="CLU_006344_4_2_1"/>
<name>A0A067N665_PLEO1</name>
<dbReference type="VEuPathDB" id="FungiDB:PLEOSDRAFT_1051001"/>
<proteinExistence type="predicted"/>
<sequence>MEPHRLQKGTTQFEQWQSENVRAGRDEWYPFASESEWETVGWLVANVGQSAIEEYLKLDITKKQSNLSFSSKYKLNKKLNELPTGPDWECETISITGDRVDKHGHAFVEEVELWRRDPVECVRELIGNPAFKDYLAYLPEHVYGDASGENRLYDEMWTAEWWWKIQETLPKGSFVAPVILASDKTQLSNFGGDKSAWPVYLSIGNLSKEIRRRPSCHGTVLIGYLPVAKLQCFSKAVRSLEIYRLFHKCMSKLVEPLIAAGNDGVEMICADTFIRKLHPVLAAYVADYPEQCLIACCKENQCPRCVVRPEHRGELLKAVQIREPAATLQILKAHRKDEFPPPEFNQHGLRAVYKPFWRHLPHCNIFTAITPDILHQLHKGVFKDHLVKWCSDIIGADELDARFKAMPDAPALRHFKKGISGISQWTGKEHKEMQKVFVGVMVGAVNNEVLTVVWALVDFIYYAQFQSHTTTSLHALQVSLECFHKHKDIFIELGIRDHFNIPKLHAIQHYIDAIKQLGSLDGYNSESPERLHIDFAKEAYRASNRRDFLEQMAVWLQRREAIHLRSSFIQWKHNCIPALVTKPADEWDPTLPMKHVQSAEDEDEHALPHTPPTPSAPTSFKIAKVAPFRRTLAELETLHGAIDFAPTLTAYLRKIDPTSRIEPSSYDRFDVYKKITLYQAQNRFLNSDTWMTQLRATCAQPRQGRKKATPPHFDTALVIEDMGSYKANKDLIGQVQVAQIRVIFTLPPQFGSHPLPLAYVEWFTPLRRFDPVAGMFVIQRSTRTHRRKSSVVSVEHFVRGCHLMGKCNKKIDVDWTSENVLDEAPSFYLNSHIDIGLFSHIRL</sequence>
<evidence type="ECO:0000313" key="3">
    <source>
        <dbReference type="Proteomes" id="UP000027073"/>
    </source>
</evidence>
<dbReference type="InParanoid" id="A0A067N665"/>
<dbReference type="InterPro" id="IPR041078">
    <property type="entry name" value="Plavaka"/>
</dbReference>
<dbReference type="Proteomes" id="UP000027073">
    <property type="component" value="Unassembled WGS sequence"/>
</dbReference>
<feature type="region of interest" description="Disordered" evidence="1">
    <location>
        <begin position="597"/>
        <end position="619"/>
    </location>
</feature>
<evidence type="ECO:0000256" key="1">
    <source>
        <dbReference type="SAM" id="MobiDB-lite"/>
    </source>
</evidence>
<dbReference type="EMBL" id="KL198014">
    <property type="protein sequence ID" value="KDQ22450.1"/>
    <property type="molecule type" value="Genomic_DNA"/>
</dbReference>
<dbReference type="Pfam" id="PF18759">
    <property type="entry name" value="Plavaka"/>
    <property type="match status" value="1"/>
</dbReference>
<accession>A0A067N665</accession>
<evidence type="ECO:0000313" key="2">
    <source>
        <dbReference type="EMBL" id="KDQ22450.1"/>
    </source>
</evidence>
<organism evidence="2 3">
    <name type="scientific">Pleurotus ostreatus (strain PC15)</name>
    <name type="common">Oyster mushroom</name>
    <dbReference type="NCBI Taxonomy" id="1137138"/>
    <lineage>
        <taxon>Eukaryota</taxon>
        <taxon>Fungi</taxon>
        <taxon>Dikarya</taxon>
        <taxon>Basidiomycota</taxon>
        <taxon>Agaricomycotina</taxon>
        <taxon>Agaricomycetes</taxon>
        <taxon>Agaricomycetidae</taxon>
        <taxon>Agaricales</taxon>
        <taxon>Pleurotineae</taxon>
        <taxon>Pleurotaceae</taxon>
        <taxon>Pleurotus</taxon>
    </lineage>
</organism>
<dbReference type="AlphaFoldDB" id="A0A067N665"/>
<gene>
    <name evidence="2" type="ORF">PLEOSDRAFT_1051001</name>
</gene>
<protein>
    <submittedName>
        <fullName evidence="2">Uncharacterized protein</fullName>
    </submittedName>
</protein>